<dbReference type="Proteomes" id="UP000682111">
    <property type="component" value="Unassembled WGS sequence"/>
</dbReference>
<protein>
    <submittedName>
        <fullName evidence="1">Uncharacterized protein</fullName>
    </submittedName>
</protein>
<dbReference type="EMBL" id="BORC01000001">
    <property type="protein sequence ID" value="GIN60222.1"/>
    <property type="molecule type" value="Genomic_DNA"/>
</dbReference>
<sequence length="59" mass="6642">MLCQYLKDNHGLDGSTSTFRAYIARTPEFKAYFDEDKRITSPKGAARFETPAGKLAQLD</sequence>
<accession>A0A919WEA7</accession>
<evidence type="ECO:0000313" key="2">
    <source>
        <dbReference type="Proteomes" id="UP000682111"/>
    </source>
</evidence>
<organism evidence="1 2">
    <name type="scientific">Robertmurraya siralis</name>
    <dbReference type="NCBI Taxonomy" id="77777"/>
    <lineage>
        <taxon>Bacteria</taxon>
        <taxon>Bacillati</taxon>
        <taxon>Bacillota</taxon>
        <taxon>Bacilli</taxon>
        <taxon>Bacillales</taxon>
        <taxon>Bacillaceae</taxon>
        <taxon>Robertmurraya</taxon>
    </lineage>
</organism>
<proteinExistence type="predicted"/>
<comment type="caution">
    <text evidence="1">The sequence shown here is derived from an EMBL/GenBank/DDBJ whole genome shotgun (WGS) entry which is preliminary data.</text>
</comment>
<gene>
    <name evidence="1" type="ORF">J27TS8_02150</name>
</gene>
<reference evidence="1" key="1">
    <citation type="submission" date="2021-03" db="EMBL/GenBank/DDBJ databases">
        <title>Antimicrobial resistance genes in bacteria isolated from Japanese honey, and their potential for conferring macrolide and lincosamide resistance in the American foulbrood pathogen Paenibacillus larvae.</title>
        <authorList>
            <person name="Okamoto M."/>
            <person name="Kumagai M."/>
            <person name="Kanamori H."/>
            <person name="Takamatsu D."/>
        </authorList>
    </citation>
    <scope>NUCLEOTIDE SEQUENCE</scope>
    <source>
        <strain evidence="1">J27TS8</strain>
    </source>
</reference>
<dbReference type="AlphaFoldDB" id="A0A919WEA7"/>
<keyword evidence="2" id="KW-1185">Reference proteome</keyword>
<name>A0A919WEA7_9BACI</name>
<evidence type="ECO:0000313" key="1">
    <source>
        <dbReference type="EMBL" id="GIN60222.1"/>
    </source>
</evidence>